<organism evidence="19 20">
    <name type="scientific">Metabacillus mangrovi</name>
    <dbReference type="NCBI Taxonomy" id="1491830"/>
    <lineage>
        <taxon>Bacteria</taxon>
        <taxon>Bacillati</taxon>
        <taxon>Bacillota</taxon>
        <taxon>Bacilli</taxon>
        <taxon>Bacillales</taxon>
        <taxon>Bacillaceae</taxon>
        <taxon>Metabacillus</taxon>
    </lineage>
</organism>
<keyword evidence="10 15" id="KW-0249">Electron transport</keyword>
<evidence type="ECO:0000256" key="13">
    <source>
        <dbReference type="ARBA" id="ARBA00069792"/>
    </source>
</evidence>
<dbReference type="SUPFAM" id="SSF63380">
    <property type="entry name" value="Riboflavin synthase domain-like"/>
    <property type="match status" value="1"/>
</dbReference>
<keyword evidence="20" id="KW-1185">Reference proteome</keyword>
<evidence type="ECO:0000256" key="16">
    <source>
        <dbReference type="PIRSR" id="PIRSR006816-1"/>
    </source>
</evidence>
<evidence type="ECO:0000256" key="1">
    <source>
        <dbReference type="ARBA" id="ARBA00004715"/>
    </source>
</evidence>
<dbReference type="GO" id="GO:0050660">
    <property type="term" value="F:flavin adenine dinucleotide binding"/>
    <property type="evidence" value="ECO:0007669"/>
    <property type="project" value="InterPro"/>
</dbReference>
<evidence type="ECO:0000256" key="14">
    <source>
        <dbReference type="ARBA" id="ARBA00082223"/>
    </source>
</evidence>
<dbReference type="InterPro" id="IPR019480">
    <property type="entry name" value="Dihydroorotate_DH_Fe-S-bd"/>
</dbReference>
<dbReference type="GO" id="GO:0009055">
    <property type="term" value="F:electron transfer activity"/>
    <property type="evidence" value="ECO:0007669"/>
    <property type="project" value="UniProtKB-UniRule"/>
</dbReference>
<keyword evidence="9 15" id="KW-0665">Pyrimidine biosynthesis</keyword>
<feature type="binding site" evidence="15 17">
    <location>
        <position position="244"/>
    </location>
    <ligand>
        <name>[2Fe-2S] cluster</name>
        <dbReference type="ChEBI" id="CHEBI:190135"/>
    </ligand>
</feature>
<dbReference type="OrthoDB" id="9778346at2"/>
<dbReference type="InterPro" id="IPR050353">
    <property type="entry name" value="PyrK_electron_transfer"/>
</dbReference>
<sequence>MIRKEKLLIVSHREIARDIFELTFQGDLAAEIKRPGQFVHVKVSDAAVPLLRRPVSIARADAAAGTITLIYRRGGEGTALLAARKQGERVDVIGPLGNGFPADDSLKGRKVLLAGGGIGVPPLYGLSLKLKALGAEPVHVLGFDTKSSVFYEKEFEAIGETFVSTVDGSTGTKGFVTDIIDLFRLNFDTLYACGPVQMLKALEMRFPEKEVYLSLEERMGCGIGACFACVCHVPGDPDGYRKVCSDGPVFKAGEVVLSC</sequence>
<feature type="domain" description="FAD-binding FR-type" evidence="18">
    <location>
        <begin position="2"/>
        <end position="102"/>
    </location>
</feature>
<keyword evidence="5 15" id="KW-0285">Flavoprotein</keyword>
<keyword evidence="7 15" id="KW-0479">Metal-binding</keyword>
<dbReference type="Gene3D" id="2.10.240.10">
    <property type="entry name" value="Dihydroorotate dehydrogenase, electron transfer subunit"/>
    <property type="match status" value="1"/>
</dbReference>
<evidence type="ECO:0000256" key="2">
    <source>
        <dbReference type="ARBA" id="ARBA00006422"/>
    </source>
</evidence>
<evidence type="ECO:0000256" key="17">
    <source>
        <dbReference type="PIRSR" id="PIRSR006816-2"/>
    </source>
</evidence>
<comment type="pathway">
    <text evidence="1 15">Pyrimidine metabolism; UMP biosynthesis via de novo pathway; orotate from (S)-dihydroorotate (NAD(+) route): step 1/1.</text>
</comment>
<dbReference type="RefSeq" id="WP_155111207.1">
    <property type="nucleotide sequence ID" value="NZ_WMIB01000002.1"/>
</dbReference>
<dbReference type="GO" id="GO:0044205">
    <property type="term" value="P:'de novo' UMP biosynthetic process"/>
    <property type="evidence" value="ECO:0007669"/>
    <property type="project" value="UniProtKB-UniRule"/>
</dbReference>
<dbReference type="PANTHER" id="PTHR43513:SF3">
    <property type="entry name" value="DIHYDROOROTATE DEHYDROGENASE B (NAD(+)), ELECTRON TRANSFER SUBUNIT-RELATED"/>
    <property type="match status" value="1"/>
</dbReference>
<feature type="binding site" evidence="15 17">
    <location>
        <position position="226"/>
    </location>
    <ligand>
        <name>[2Fe-2S] cluster</name>
        <dbReference type="ChEBI" id="CHEBI:190135"/>
    </ligand>
</feature>
<comment type="cofactor">
    <cofactor evidence="15">
        <name>[2Fe-2S] cluster</name>
        <dbReference type="ChEBI" id="CHEBI:190135"/>
    </cofactor>
    <text evidence="15">Binds 1 [2Fe-2S] cluster per subunit.</text>
</comment>
<dbReference type="GO" id="GO:0051537">
    <property type="term" value="F:2 iron, 2 sulfur cluster binding"/>
    <property type="evidence" value="ECO:0007669"/>
    <property type="project" value="UniProtKB-KW"/>
</dbReference>
<gene>
    <name evidence="15" type="primary">pyrK</name>
    <name evidence="19" type="ORF">GKZ89_04535</name>
</gene>
<comment type="caution">
    <text evidence="19">The sequence shown here is derived from an EMBL/GenBank/DDBJ whole genome shotgun (WGS) entry which is preliminary data.</text>
</comment>
<comment type="cofactor">
    <cofactor evidence="17">
        <name>[2Fe-2S] cluster</name>
        <dbReference type="ChEBI" id="CHEBI:190135"/>
    </cofactor>
    <text evidence="17">Binds 1 [2Fe-2S] cluster per subunit.</text>
</comment>
<evidence type="ECO:0000313" key="19">
    <source>
        <dbReference type="EMBL" id="MTH52666.1"/>
    </source>
</evidence>
<keyword evidence="4 15" id="KW-0813">Transport</keyword>
<dbReference type="Proteomes" id="UP000434639">
    <property type="component" value="Unassembled WGS sequence"/>
</dbReference>
<dbReference type="EMBL" id="WMIB01000002">
    <property type="protein sequence ID" value="MTH52666.1"/>
    <property type="molecule type" value="Genomic_DNA"/>
</dbReference>
<dbReference type="GO" id="GO:0046872">
    <property type="term" value="F:metal ion binding"/>
    <property type="evidence" value="ECO:0007669"/>
    <property type="project" value="UniProtKB-KW"/>
</dbReference>
<comment type="subunit">
    <text evidence="3 15">Heterotetramer of 2 PyrK and 2 PyrD type B subunits.</text>
</comment>
<dbReference type="SUPFAM" id="SSF52343">
    <property type="entry name" value="Ferredoxin reductase-like, C-terminal NADP-linked domain"/>
    <property type="match status" value="1"/>
</dbReference>
<evidence type="ECO:0000256" key="12">
    <source>
        <dbReference type="ARBA" id="ARBA00023014"/>
    </source>
</evidence>
<comment type="function">
    <text evidence="15">Responsible for channeling the electrons from the oxidation of dihydroorotate from the FMN redox center in the PyrD type B subunit to the ultimate electron acceptor NAD(+).</text>
</comment>
<feature type="binding site" evidence="15 17">
    <location>
        <position position="221"/>
    </location>
    <ligand>
        <name>[2Fe-2S] cluster</name>
        <dbReference type="ChEBI" id="CHEBI:190135"/>
    </ligand>
</feature>
<evidence type="ECO:0000256" key="9">
    <source>
        <dbReference type="ARBA" id="ARBA00022975"/>
    </source>
</evidence>
<dbReference type="Gene3D" id="2.40.30.10">
    <property type="entry name" value="Translation factors"/>
    <property type="match status" value="1"/>
</dbReference>
<dbReference type="Gene3D" id="3.40.50.80">
    <property type="entry name" value="Nucleotide-binding domain of ferredoxin-NADP reductase (FNR) module"/>
    <property type="match status" value="1"/>
</dbReference>
<dbReference type="InterPro" id="IPR037117">
    <property type="entry name" value="Dihydroorotate_DH_ele_sf"/>
</dbReference>
<keyword evidence="12 15" id="KW-0411">Iron-sulfur</keyword>
<dbReference type="NCBIfam" id="NF000799">
    <property type="entry name" value="PRK00054.1-4"/>
    <property type="match status" value="1"/>
</dbReference>
<comment type="cofactor">
    <cofactor evidence="15 16">
        <name>FAD</name>
        <dbReference type="ChEBI" id="CHEBI:57692"/>
    </cofactor>
    <text evidence="15 16">Binds 1 FAD per subunit.</text>
</comment>
<dbReference type="CDD" id="cd06218">
    <property type="entry name" value="DHOD_e_trans"/>
    <property type="match status" value="1"/>
</dbReference>
<evidence type="ECO:0000256" key="7">
    <source>
        <dbReference type="ARBA" id="ARBA00022723"/>
    </source>
</evidence>
<feature type="binding site" evidence="15 17">
    <location>
        <position position="229"/>
    </location>
    <ligand>
        <name>[2Fe-2S] cluster</name>
        <dbReference type="ChEBI" id="CHEBI:190135"/>
    </ligand>
</feature>
<dbReference type="InterPro" id="IPR017927">
    <property type="entry name" value="FAD-bd_FR_type"/>
</dbReference>
<dbReference type="PIRSF" id="PIRSF006816">
    <property type="entry name" value="Cyc3_hyd_g"/>
    <property type="match status" value="1"/>
</dbReference>
<evidence type="ECO:0000256" key="10">
    <source>
        <dbReference type="ARBA" id="ARBA00022982"/>
    </source>
</evidence>
<dbReference type="FunFam" id="2.10.240.10:FF:000001">
    <property type="entry name" value="Dihydroorotate dehydrogenase B (NAD(+)), electron transfer subunit"/>
    <property type="match status" value="1"/>
</dbReference>
<evidence type="ECO:0000256" key="4">
    <source>
        <dbReference type="ARBA" id="ARBA00022448"/>
    </source>
</evidence>
<evidence type="ECO:0000256" key="8">
    <source>
        <dbReference type="ARBA" id="ARBA00022827"/>
    </source>
</evidence>
<accession>A0A7X2V426</accession>
<dbReference type="PROSITE" id="PS51384">
    <property type="entry name" value="FAD_FR"/>
    <property type="match status" value="1"/>
</dbReference>
<protein>
    <recommendedName>
        <fullName evidence="13 15">Dihydroorotate dehydrogenase B (NAD(+)), electron transfer subunit</fullName>
    </recommendedName>
    <alternativeName>
        <fullName evidence="14 15">Dihydroorotate oxidase B, electron transfer subunit</fullName>
    </alternativeName>
</protein>
<proteinExistence type="inferred from homology"/>
<dbReference type="InterPro" id="IPR017938">
    <property type="entry name" value="Riboflavin_synthase-like_b-brl"/>
</dbReference>
<evidence type="ECO:0000313" key="20">
    <source>
        <dbReference type="Proteomes" id="UP000434639"/>
    </source>
</evidence>
<comment type="similarity">
    <text evidence="2 15">Belongs to the PyrK family.</text>
</comment>
<keyword evidence="11 15" id="KW-0408">Iron</keyword>
<reference evidence="19 20" key="1">
    <citation type="journal article" date="2017" name="Int. J. Syst. Evol. Microbiol.">
        <title>Bacillus mangrovi sp. nov., isolated from a sediment sample from a mangrove forest.</title>
        <authorList>
            <person name="Gupta V."/>
            <person name="Singh P.K."/>
            <person name="Korpole S."/>
            <person name="Tanuku N.R.S."/>
            <person name="Pinnaka A.K."/>
        </authorList>
    </citation>
    <scope>NUCLEOTIDE SEQUENCE [LARGE SCALE GENOMIC DNA]</scope>
    <source>
        <strain evidence="19 20">KCTC 33872</strain>
    </source>
</reference>
<dbReference type="InterPro" id="IPR039261">
    <property type="entry name" value="FNR_nucleotide-bd"/>
</dbReference>
<dbReference type="InterPro" id="IPR012165">
    <property type="entry name" value="Cyt_c3_hydrogenase_gsu"/>
</dbReference>
<dbReference type="Pfam" id="PF10418">
    <property type="entry name" value="DHODB_Fe-S_bind"/>
    <property type="match status" value="1"/>
</dbReference>
<dbReference type="InterPro" id="IPR023455">
    <property type="entry name" value="Dihydroorotate_DHASE_ETsu"/>
</dbReference>
<evidence type="ECO:0000256" key="6">
    <source>
        <dbReference type="ARBA" id="ARBA00022714"/>
    </source>
</evidence>
<evidence type="ECO:0000256" key="15">
    <source>
        <dbReference type="HAMAP-Rule" id="MF_01211"/>
    </source>
</evidence>
<evidence type="ECO:0000256" key="5">
    <source>
        <dbReference type="ARBA" id="ARBA00022630"/>
    </source>
</evidence>
<dbReference type="UniPathway" id="UPA00070">
    <property type="reaction ID" value="UER00945"/>
</dbReference>
<evidence type="ECO:0000256" key="3">
    <source>
        <dbReference type="ARBA" id="ARBA00011669"/>
    </source>
</evidence>
<dbReference type="GO" id="GO:0016491">
    <property type="term" value="F:oxidoreductase activity"/>
    <property type="evidence" value="ECO:0007669"/>
    <property type="project" value="InterPro"/>
</dbReference>
<feature type="binding site" evidence="15 16">
    <location>
        <begin position="70"/>
        <end position="72"/>
    </location>
    <ligand>
        <name>FAD</name>
        <dbReference type="ChEBI" id="CHEBI:57692"/>
    </ligand>
</feature>
<keyword evidence="8 15" id="KW-0274">FAD</keyword>
<dbReference type="HAMAP" id="MF_01211">
    <property type="entry name" value="DHODB_Fe_S_bind"/>
    <property type="match status" value="1"/>
</dbReference>
<evidence type="ECO:0000259" key="18">
    <source>
        <dbReference type="PROSITE" id="PS51384"/>
    </source>
</evidence>
<dbReference type="PANTHER" id="PTHR43513">
    <property type="entry name" value="DIHYDROOROTATE DEHYDROGENASE B (NAD(+)), ELECTRON TRANSFER SUBUNIT"/>
    <property type="match status" value="1"/>
</dbReference>
<name>A0A7X2V426_9BACI</name>
<feature type="binding site" evidence="15 16">
    <location>
        <begin position="77"/>
        <end position="78"/>
    </location>
    <ligand>
        <name>FAD</name>
        <dbReference type="ChEBI" id="CHEBI:57692"/>
    </ligand>
</feature>
<dbReference type="AlphaFoldDB" id="A0A7X2V426"/>
<feature type="binding site" evidence="15 16">
    <location>
        <begin position="53"/>
        <end position="56"/>
    </location>
    <ligand>
        <name>FAD</name>
        <dbReference type="ChEBI" id="CHEBI:57692"/>
    </ligand>
</feature>
<keyword evidence="6 15" id="KW-0001">2Fe-2S</keyword>
<evidence type="ECO:0000256" key="11">
    <source>
        <dbReference type="ARBA" id="ARBA00023004"/>
    </source>
</evidence>